<evidence type="ECO:0000259" key="30">
    <source>
        <dbReference type="PROSITE" id="PS50221"/>
    </source>
</evidence>
<keyword evidence="34" id="KW-1185">Reference proteome</keyword>
<dbReference type="Gene3D" id="2.30.30.40">
    <property type="entry name" value="SH3 Domains"/>
    <property type="match status" value="1"/>
</dbReference>
<feature type="domain" description="PKD" evidence="27">
    <location>
        <begin position="2668"/>
        <end position="2733"/>
    </location>
</feature>
<dbReference type="PRINTS" id="PR00500">
    <property type="entry name" value="POLYCYSTIN1"/>
</dbReference>
<dbReference type="Gene3D" id="3.10.100.10">
    <property type="entry name" value="Mannose-Binding Protein A, subunit A"/>
    <property type="match status" value="1"/>
</dbReference>
<feature type="transmembrane region" description="Helical" evidence="24">
    <location>
        <begin position="5241"/>
        <end position="5262"/>
    </location>
</feature>
<evidence type="ECO:0000256" key="22">
    <source>
        <dbReference type="PROSITE-ProRule" id="PRU00192"/>
    </source>
</evidence>
<dbReference type="InterPro" id="IPR006228">
    <property type="entry name" value="Polycystin_cat"/>
</dbReference>
<feature type="domain" description="C-type lectin" evidence="26">
    <location>
        <begin position="1770"/>
        <end position="1886"/>
    </location>
</feature>
<evidence type="ECO:0000256" key="23">
    <source>
        <dbReference type="SAM" id="MobiDB-lite"/>
    </source>
</evidence>
<feature type="domain" description="GAIN-B" evidence="30">
    <location>
        <begin position="4212"/>
        <end position="4410"/>
    </location>
</feature>
<feature type="domain" description="SAM" evidence="29">
    <location>
        <begin position="562"/>
        <end position="626"/>
    </location>
</feature>
<comment type="caution">
    <text evidence="21">Lacks conserved residue(s) required for the propagation of feature annotation.</text>
</comment>
<feature type="transmembrane region" description="Helical" evidence="24">
    <location>
        <begin position="4903"/>
        <end position="4925"/>
    </location>
</feature>
<evidence type="ECO:0000259" key="31">
    <source>
        <dbReference type="PROSITE" id="PS51111"/>
    </source>
</evidence>
<dbReference type="PANTHER" id="PTHR46730:SF3">
    <property type="entry name" value="POLYCYSTIN-1"/>
    <property type="match status" value="1"/>
</dbReference>
<feature type="repeat" description="ANK" evidence="20">
    <location>
        <begin position="161"/>
        <end position="185"/>
    </location>
</feature>
<feature type="compositionally biased region" description="Low complexity" evidence="23">
    <location>
        <begin position="1339"/>
        <end position="1352"/>
    </location>
</feature>
<evidence type="ECO:0000256" key="8">
    <source>
        <dbReference type="ARBA" id="ARBA00022729"/>
    </source>
</evidence>
<dbReference type="Pfam" id="PF00801">
    <property type="entry name" value="PKD"/>
    <property type="match status" value="15"/>
</dbReference>
<feature type="domain" description="PKD" evidence="27">
    <location>
        <begin position="3182"/>
        <end position="3240"/>
    </location>
</feature>
<dbReference type="InterPro" id="IPR013761">
    <property type="entry name" value="SAM/pointed_sf"/>
</dbReference>
<evidence type="ECO:0000256" key="9">
    <source>
        <dbReference type="ARBA" id="ARBA00022737"/>
    </source>
</evidence>
<keyword evidence="11 20" id="KW-0040">ANK repeat</keyword>
<dbReference type="InterPro" id="IPR035986">
    <property type="entry name" value="PKD_dom_sf"/>
</dbReference>
<dbReference type="CDD" id="cd00037">
    <property type="entry name" value="CLECT"/>
    <property type="match status" value="1"/>
</dbReference>
<evidence type="ECO:0000256" key="5">
    <source>
        <dbReference type="ARBA" id="ARBA00022475"/>
    </source>
</evidence>
<name>A0AA41MWW2_SCICA</name>
<feature type="domain" description="REJ" evidence="31">
    <location>
        <begin position="3496"/>
        <end position="4183"/>
    </location>
</feature>
<keyword evidence="12" id="KW-0969">Cilium</keyword>
<sequence>MGKEQELVQAVKAEDVGTAQRLLQRPRPGKAKLLGSTKKINVNFQDPDGFSALHHAALNGNTELITLLLEAQAAVDIKDNKGKPVPGPQGQGQGQGMRPLHYAAWQGRKEPMKLVLKAGSAVNVPSDEGHIPLHLAAQHGHYDVSEMLLQHQSNPCMVDNSGKTPLDLACEFGRVGVVQLLLSSNMCAALLEPRPGDTTDPNGTSPLHLAAKNGHIDIIRLLLQAGIDINRQTKSGTALHEAALCGKTEVVRLLLDSGINAQVRNTYSQTALDIVHQFTTSQASKEIKQLLREASAALQVRATKDYCNNYDLTSLNVKAGDIITVLEQHPDGRWKGCIHDNRTGNDRVGYFPSSLGEAIIKRAGNYACPAGSRAGSEPSPPQGGGSSGPSAPPEEIWVLRKPFAGGDRSGSLSSVAGSRSSGGHALHAGSEGVKLLATVLSQKSVSESSPGDSPIKPPEGSAGAARSQPPAAHTGQVYGEQLPKKPEPASEGKSAEAVSQWLATFQLQLYAPNFTSAGYDLPTISRMTPEDLTAIGVTKPGHRKKITAEISGLSIPDWLPEHKPANLAVWLSMIGLAQYYKVLVDNGYENIDFITDITWEDLQEIGITKLGHQKKLMLAVRKLAELQKAEYAKYEGGPLRRKAPQSLEMMAIESPPPPEPAPADCQSPKMTTFQDSELSGELQAAMTGPAEVGAAAAAAAAAEKPSNHLPPTPRATVRQEPSLSGRARHMSSSQELLGDGPPGPGSPMSRSQEYLLDEGLAPGTPPKEVRPGRHGHSIKRASVPPVPGKPRQVLPPGTSHFTPPQTPTKTRPGSPQALGGPHGTAPATAKVKPTPQLLPPTERPMSPRSLPQSPTHRGFAYVLPQPVEGEAGPAAPGPAPPPVPASVPTLCLPPEADMEPERPKKRAHSLNRYAASDSEPERDELLVPAAAGPYATVQRRVGRSHSVRAPAGSDKNVNRSQSFAVRPRKKGPPPPPPKRSSSAMASANLADEPAPDAEMEDGRLGVRAQRRRASDLAGSVDTGSAGSVKSIAAMLELSSIGGGGRAARRPPEGHPTARPASPEPGRVATVLASVKHKEAIGPDGEVVNRRRTLSGPVTGLLATARRGPGEPAEQGHFVEDGVARQRPRGPAKGEVSVEGPPLARVEASATLKRRIRAKQSQQENVKFILTESDTVKRRPKAKEREAGPEPPPPLSVYQNGTATVRRRPASEQAGAPELPPPPPPAEPPPTDLMHLPPLPLPDGDVRKPAKPPVSPKPVLAQPVPKIQGSPTPASKKVPLPGPGSPEVKRAHGTPPPVSPKPPPPPTAPKPAKTAAGLQSGSASPSPAPSPARQPPAAPAKPASTPPSLSASPAKPPSPGAPALHVPTKPPRAAAAAAAATAGPPIAPDGASPGDSARQKLEETSACLAAALQAVEEKIRQEDGQGPRDVSHNLLQALDVGLLANLSALVELDISNNRISTIEEGTFANLFNLSEINLSGNPFECDCGLAWLRHWVEEQQVHVVQPEAATCAGPRPLAGQPLLSIPFLDGSCGEDYVACLPDNSSGTVAMVAFSAAHKGPLAPEACSAFCFSAGQGLAALVEQGQCLCGAAQAPSTSAACQSLCSGPPPLPTHNCRVPTLLPHIFPASPGAALVVPRGPLASGQPAAFHITAPLPISSTCWDFGDGSPKVDVAGPATTHRYVLPGHYHVTAVLALGSGSALLSAEVHVEVAPAALQLVCPSSVLSDESLHFSIRNRGGSALQATYSILALGEEPRRVVHPLCPADTEVFPGNGHCYRLVAEKMPWLQAQEQCRAWAGAALAMVDSPAIQHFLVSQVTRSLDVWIGFSAVEGAEAGPASQGEAFSLESCQNWLPGEPHPATAEHCVRLGPAGQCNTDLCSAPHSYVCELRPGGPVWDAENFLVGVPGGGLQGPLSLLARQEVLLAPRQPVEVMVFPGLSLSREAFLTAAEFETPELRGPAQMRLQVYRPSGAAGTLENSSEPHNGTELVPKYMLEGHWCPEANVCMPLDAFCHAWACANGSLSGPRLPKATYTLWREFFFSVPAGPPTQYSVTLCDQDVPVLPGDLIGLQHDAGPGAFLRCPPVSRHPGLEALYLSTNASDWLPHLPAQLEGARAGPACVLQLFSATERLTPLLGLRPNPGLQHPGHYEVRATVGNSVSRYNLSCSFDVISPVTGLRVIQPTPQDGRLYVPANGSVLVLQLDSGANATAVARWPGGNVSAPFEDACPDVAEILEPSCTRENTTTLFSVLLLPGLSAGEHVLELVAQNSASQASLSLRVTAEEPIRGLRATPSPKARVLQGVLVRYSPVVEAGSDVVFRWTIDDKQSLTFHNVVFNVIYQSAAVFKLSLTASNHVSNVTVNYNVTVERMNRMQGLRVSAVPTVLPPNATLVLMASVLVDSAVEVDFLWTFGDGEQMLGQFKPPYNESFQVPDPTVAQVLVEHSTTHSYAIPGEYNLTLLVSNTFENLTQVMPVSVRDILPSTAVGMSSSSLVAGQPGTFYPHPLPSPGGVLYVWDFGDGSPVLMQSQPVVSHTYMAAGTYRVCLEANNTVSRVVAQAEVRVFQQLRGLSVHLSPAVEQGAPVVVSAAVETGDSVTWTFDMGDGTVFTGPEATVRHVYLQAQTCVVTVAAASPAGRLSWSQPVRVFVLEVLRIEPSACIPTQPDALLTAHVTGDPARYLFDWTFGDGSSNVTIQGRPTVTHNFTRSGTFPLVLVLSSHVNRAHYFTSICVEPEVDNVTLQPERQFVQLGDEAQLVACAWPPFPYHYTWDFGSEDDARIRTGGPEGTFTYRDVGSYLVTVTVSNNVSAANDSALVEVQEPVVLTGVHVNGSHVLELQQPYLFSSVGQGRPATYLWELGDGQRLGGPEVTHIYNSTGHFTVRVAGWNEVSRSEARLNITVKRRVRGLSVNASRTVVPLNGSVSFSTSLESGSGVCYSWVLCDRCTPIPGGPTISYTFRSVGTFNIIVTAENEVGTAQDSIFIYVLQLIEGLQVAGGGGGCCFPTNHTLQLHATVRDGTNISYSWVAQRDGSPALTGSGKSFSLTALEASTYHIQLRATNMLGSALANRTVDFVEPVGWLAAVASPNPAAVNTSVTLSAKLAGGSSITYTWSLGEGLSWETLEPSIIHAFPAAGLHLVRVVAGNQLGSASATIEVTVQVPVSGISIMAGGPGSFVAVGTTVPFWGQLATGTNVSWCWTLPGGSEHGPHVAVGFPDAGAFSIRLNASNAVSWAVAEHNLTVQEPIVGLALWASSKVVAPGQLVHFQILLSAGSAVTYHLQVGGAAPEVLPRPLFSHSFSQVGDHVVSVQAENHVSQAQAQVRILVLEAVGGLQVPHCCEPGMATGTEKNFTARVQRGSRVAYAWYFSLQKVQGDSLVILSGRDVTYTPVAAGLLEIQVRAFNELGGVNLTLSVQVQDVIQYVALRSGRCFANRSSRFEAATSPSPRHVAYHWDFGDGAPAQDTEQPWADHAYLRPGDYRVEVNASNLVSFFVAQATVTVQVLACREPEVGVTLPLQVLMRRSQRNYLEAHVDLRDCVTYQTEYRWEVYRAASCQRLGRVAQVALPGVDVSRPQLVVPRLALPVGHYCFVFVVSFGDTPLARSIQANVTVAAERLVPIIEGGSYRVWSDAQDLVLDGSKSYDPNLEDGDQTPLSFLWACVASTQSEASGCLLNFGPRGSSVVTIPRERLVAGVQYTFSLTVWKAGRKEEAASQMVLIRSGRVPIVSLECVSCKAQAVYEVSRSSYVYLEGRCDNCSSGSKRGRWAARTFSNKTLVLDETTTSTGSSGMRLVVRRGVLRDGEGYIFTLRVLGSSGEEEGCASIRLSPNRPPLGGACRLFPLEAVRALTTKVHFECTGWRDAEDVGAPLVYALLLRRCRQGHCEEFCIYKGSLPAYAAVLPPGFGPHFQVDLALVVQDQLGAAVVALNRSLAIVLPEPNVSSVGLTPWLHSLTATVLPGLLMQADPQHVIEYSLALITVLNEYEQTPVVAAEPHHERQLRAQMRKNITETLVSLGVNTVDDIQQITAALAQCMVSSRELMCRSCLKKTLHKLEDMMRILQAETTEGTVTPTTIADSILNITGDLIHLASSDVQGPQPSELGAEPPSLMVASKAYNLSSALMCILMRSRVLNEEPLTLAGEEIMAQGKRSDPLSLLCYGNASGPGCHFSIPEAFSGALSNLSDVVQLIFLVDSNPFPFGYISNYTVSTKVASMAFQTQAGAQIPIERLAAERAITVTVPNNSDQAAQGPQAPAGSAIVQPQASVSAVVTPDSSSPEAGLHLQVTYVVLSERYSSEEPEPYLSVYLHSAPRPNEHNCSASRRISLEVLQGADHRPYTFFIAPGTRDPGGSYYLNLTSHFRWSALEVSVGLYTSLCQYFSEEAMMWRTEGLMPLEETSPSQAVCLTRHLTAFGASLFVPPSHVQFIFPEPATGMNSIVLLTCAVCLLTYVVMAVILRKLDQLDVCRARIIPFCGRGGHFKYEILVKTGWGRGAGTTAHVGIMLYGVDSRSGHRHLDGDRAFHRNSLDIFQIATPHSLGRVWKIRVWHDNKGLSPAWFLQHIIVRDLQSGRSTFFLVNDWLSVETESNGGLVEKEVLAASQAALWRFRRLLVAELQRGFFDKHIWLSMWDRPPRSRFTRVQRATCCVLLFCLFLGANAVWYGVVGDATYSVGPVSSLIPPSVDTVAVGLVSSVVVYPVYLAILFLFRMTRSKAPGGLSPTPTAPRALDADSCLDSSVLDSSFLALAGLRAEQAFAGQVKSDLFLDDSKSLVCWPSSEGTLNWPDLLSDPSIVGSTLQRLARGQRSHMLGPEEDGLSLVSPSPSKCFSASDEDLIRQVLAEGTSSLATTQDTHHVETDLLTGLSRAPGEKTAVLALQRLAEKEPPSPGRTWEQPPSARLPRTGLVEGLRKHLLPTWCASLAHGLSLLLVAVAVGVSGWVGASFPPSVSVMWLLSSSCSFLASFLGWEPLKVLLEALYFSLVAKRLHPDEDDTLVESPAVTPVSERVPRVRPPHGFALFLAKEEARKVKRLHGMLRSLLVYMLFLLVTLLANYGDASCHSHAYRLQSAIKQELDSQAFLAITRSEEFWPWMSHVLLPYVHGNQSSPELGPPRLRQVRLQEALFPDRLGSGVHVCSAAGGFSTSDHGVGWQSGAHNDSESWTYSAPDMLGAWYWGYCAVYDSGGYVQELGLSLEESRARLGFLQLHNWLDSRSRAVFVELTRYSPAVGLHVAVTLRLEFPTAGRALAALSIRPFALRRLSSGLSLPLLTSVCLLLFALYFSAAEVRAWRREGCVHTTRPGAWARWLLVALTTATALVRLAQLSTADRQWARFVRGRPRHFTSFDQVAQLSAVARGLAASLLFLLLVKAAQQLRFVRQWSVFGKTLCRALPELAGATLGLLVLGVAYAQLAVLLVSSCVDSLQNVARALLVLCPGSRAPTLCPADSWYLPPLLCVGLWALRLWGALRLGAVLLRWRYHALRGELYRPAWEPQDYEMVELFLRRLRLWMGFSKVKEFRHKVRFEGMEPLPSRSSRGSKSSPDAPPASTSSSASRPSTASSQQDGLSVGPGHPGPRGEPEPEPSRLLVVFEALLTQFDRLNQATEDVYQLEQQLQSLQGHRSRRPPASPSPRSRPTLPSHLAQPGRGTDLAPGPSRPCRWAKNKVHPSST</sequence>
<reference evidence="33" key="1">
    <citation type="submission" date="2020-03" db="EMBL/GenBank/DDBJ databases">
        <title>Studies in the Genomics of Life Span.</title>
        <authorList>
            <person name="Glass D."/>
        </authorList>
    </citation>
    <scope>NUCLEOTIDE SEQUENCE</scope>
    <source>
        <strain evidence="33">SUZIE</strain>
        <tissue evidence="33">Muscle</tissue>
    </source>
</reference>
<dbReference type="InterPro" id="IPR013122">
    <property type="entry name" value="PKD1_2_channel"/>
</dbReference>
<comment type="subcellular location">
    <subcellularLocation>
        <location evidence="2">Cell membrane</location>
        <topology evidence="2">Multi-pass membrane protein</topology>
    </subcellularLocation>
    <subcellularLocation>
        <location evidence="1">Cell projection</location>
        <location evidence="1">Cilium</location>
    </subcellularLocation>
</comment>
<evidence type="ECO:0000256" key="1">
    <source>
        <dbReference type="ARBA" id="ARBA00004138"/>
    </source>
</evidence>
<feature type="compositionally biased region" description="Polar residues" evidence="23">
    <location>
        <begin position="668"/>
        <end position="677"/>
    </location>
</feature>
<dbReference type="InterPro" id="IPR003591">
    <property type="entry name" value="Leu-rich_rpt_typical-subtyp"/>
</dbReference>
<organism evidence="33 34">
    <name type="scientific">Sciurus carolinensis</name>
    <name type="common">Eastern gray squirrel</name>
    <dbReference type="NCBI Taxonomy" id="30640"/>
    <lineage>
        <taxon>Eukaryota</taxon>
        <taxon>Metazoa</taxon>
        <taxon>Chordata</taxon>
        <taxon>Craniata</taxon>
        <taxon>Vertebrata</taxon>
        <taxon>Euteleostomi</taxon>
        <taxon>Mammalia</taxon>
        <taxon>Eutheria</taxon>
        <taxon>Euarchontoglires</taxon>
        <taxon>Glires</taxon>
        <taxon>Rodentia</taxon>
        <taxon>Sciuromorpha</taxon>
        <taxon>Sciuridae</taxon>
        <taxon>Sciurinae</taxon>
        <taxon>Sciurini</taxon>
        <taxon>Sciurus</taxon>
    </lineage>
</organism>
<dbReference type="InterPro" id="IPR013783">
    <property type="entry name" value="Ig-like_fold"/>
</dbReference>
<protein>
    <recommendedName>
        <fullName evidence="18">Caskin-1</fullName>
    </recommendedName>
    <alternativeName>
        <fullName evidence="19">CASK-interacting protein 1</fullName>
    </alternativeName>
</protein>
<feature type="region of interest" description="Disordered" evidence="23">
    <location>
        <begin position="441"/>
        <end position="495"/>
    </location>
</feature>
<dbReference type="InterPro" id="IPR002110">
    <property type="entry name" value="Ankyrin_rpt"/>
</dbReference>
<dbReference type="InterPro" id="IPR036770">
    <property type="entry name" value="Ankyrin_rpt-contain_sf"/>
</dbReference>
<dbReference type="SUPFAM" id="SSF56436">
    <property type="entry name" value="C-type lectin-like"/>
    <property type="match status" value="1"/>
</dbReference>
<feature type="region of interest" description="Disordered" evidence="23">
    <location>
        <begin position="369"/>
        <end position="394"/>
    </location>
</feature>
<dbReference type="PROSITE" id="PS50297">
    <property type="entry name" value="ANK_REP_REGION"/>
    <property type="match status" value="6"/>
</dbReference>
<dbReference type="InterPro" id="IPR000434">
    <property type="entry name" value="PC1"/>
</dbReference>
<dbReference type="Pfam" id="PF01822">
    <property type="entry name" value="WSC"/>
    <property type="match status" value="1"/>
</dbReference>
<evidence type="ECO:0000256" key="13">
    <source>
        <dbReference type="ARBA" id="ARBA00023136"/>
    </source>
</evidence>
<evidence type="ECO:0000313" key="34">
    <source>
        <dbReference type="Proteomes" id="UP001166674"/>
    </source>
</evidence>
<dbReference type="SMART" id="SM00321">
    <property type="entry name" value="WSC"/>
    <property type="match status" value="1"/>
</dbReference>
<dbReference type="InterPro" id="IPR001452">
    <property type="entry name" value="SH3_domain"/>
</dbReference>
<keyword evidence="7 24" id="KW-0812">Transmembrane</keyword>
<evidence type="ECO:0000313" key="33">
    <source>
        <dbReference type="EMBL" id="MBZ3879596.1"/>
    </source>
</evidence>
<evidence type="ECO:0000259" key="27">
    <source>
        <dbReference type="PROSITE" id="PS50093"/>
    </source>
</evidence>
<feature type="domain" description="SH3" evidence="25">
    <location>
        <begin position="295"/>
        <end position="361"/>
    </location>
</feature>
<dbReference type="InterPro" id="IPR002889">
    <property type="entry name" value="WSC_carb-bd"/>
</dbReference>
<dbReference type="PROSITE" id="PS50105">
    <property type="entry name" value="SAM_DOMAIN"/>
    <property type="match status" value="2"/>
</dbReference>
<feature type="transmembrane region" description="Helical" evidence="24">
    <location>
        <begin position="5283"/>
        <end position="5302"/>
    </location>
</feature>
<feature type="domain" description="PKD" evidence="27">
    <location>
        <begin position="2400"/>
        <end position="2472"/>
    </location>
</feature>
<dbReference type="InterPro" id="IPR000601">
    <property type="entry name" value="PKD_dom"/>
</dbReference>
<dbReference type="InterPro" id="IPR016186">
    <property type="entry name" value="C-type_lectin-like/link_sf"/>
</dbReference>
<feature type="transmembrane region" description="Helical" evidence="24">
    <location>
        <begin position="5018"/>
        <end position="5037"/>
    </location>
</feature>
<feature type="compositionally biased region" description="Low complexity" evidence="23">
    <location>
        <begin position="409"/>
        <end position="423"/>
    </location>
</feature>
<dbReference type="SMART" id="SM00089">
    <property type="entry name" value="PKD"/>
    <property type="match status" value="15"/>
</dbReference>
<evidence type="ECO:0000259" key="32">
    <source>
        <dbReference type="PROSITE" id="PS51212"/>
    </source>
</evidence>
<dbReference type="PROSITE" id="PS50093">
    <property type="entry name" value="PKD"/>
    <property type="match status" value="12"/>
</dbReference>
<dbReference type="SUPFAM" id="SSF49723">
    <property type="entry name" value="Lipase/lipooxygenase domain (PLAT/LH2 domain)"/>
    <property type="match status" value="1"/>
</dbReference>
<dbReference type="SMART" id="SM00082">
    <property type="entry name" value="LRRCT"/>
    <property type="match status" value="1"/>
</dbReference>
<feature type="compositionally biased region" description="Polar residues" evidence="23">
    <location>
        <begin position="799"/>
        <end position="813"/>
    </location>
</feature>
<feature type="domain" description="PKD" evidence="27">
    <location>
        <begin position="2759"/>
        <end position="2819"/>
    </location>
</feature>
<dbReference type="Pfam" id="PF16907">
    <property type="entry name" value="Caskin-Pro-rich"/>
    <property type="match status" value="1"/>
</dbReference>
<dbReference type="InterPro" id="IPR042060">
    <property type="entry name" value="PLAT_polycystin1"/>
</dbReference>
<evidence type="ECO:0000256" key="12">
    <source>
        <dbReference type="ARBA" id="ARBA00023069"/>
    </source>
</evidence>
<keyword evidence="6" id="KW-0433">Leucine-rich repeat</keyword>
<evidence type="ECO:0000256" key="6">
    <source>
        <dbReference type="ARBA" id="ARBA00022614"/>
    </source>
</evidence>
<feature type="compositionally biased region" description="Polar residues" evidence="23">
    <location>
        <begin position="441"/>
        <end position="451"/>
    </location>
</feature>
<feature type="repeat" description="ANK" evidence="20">
    <location>
        <begin position="202"/>
        <end position="234"/>
    </location>
</feature>
<dbReference type="FunFam" id="3.10.100.10:FF:000086">
    <property type="entry name" value="PKD1 isoform 1"/>
    <property type="match status" value="1"/>
</dbReference>
<feature type="region of interest" description="Disordered" evidence="23">
    <location>
        <begin position="5508"/>
        <end position="5561"/>
    </location>
</feature>
<evidence type="ECO:0000259" key="26">
    <source>
        <dbReference type="PROSITE" id="PS50041"/>
    </source>
</evidence>
<dbReference type="InterPro" id="IPR014010">
    <property type="entry name" value="REJ_dom"/>
</dbReference>
<evidence type="ECO:0000259" key="29">
    <source>
        <dbReference type="PROSITE" id="PS50105"/>
    </source>
</evidence>
<dbReference type="InterPro" id="IPR001611">
    <property type="entry name" value="Leu-rich_rpt"/>
</dbReference>
<feature type="compositionally biased region" description="Basic residues" evidence="23">
    <location>
        <begin position="5638"/>
        <end position="5649"/>
    </location>
</feature>
<dbReference type="Pfam" id="PF00023">
    <property type="entry name" value="Ank"/>
    <property type="match status" value="1"/>
</dbReference>
<dbReference type="PROSITE" id="PS50041">
    <property type="entry name" value="C_TYPE_LECTIN_2"/>
    <property type="match status" value="1"/>
</dbReference>
<keyword evidence="4 22" id="KW-0728">SH3 domain</keyword>
<evidence type="ECO:0000256" key="19">
    <source>
        <dbReference type="ARBA" id="ARBA00082418"/>
    </source>
</evidence>
<dbReference type="SUPFAM" id="SSF47769">
    <property type="entry name" value="SAM/Pointed domain"/>
    <property type="match status" value="2"/>
</dbReference>
<comment type="function">
    <text evidence="17">May link the scaffolding protein CASK to downstream intracellular effectors.</text>
</comment>
<dbReference type="GO" id="GO:0005929">
    <property type="term" value="C:cilium"/>
    <property type="evidence" value="ECO:0007669"/>
    <property type="project" value="UniProtKB-SubCell"/>
</dbReference>
<feature type="compositionally biased region" description="Low complexity" evidence="23">
    <location>
        <begin position="1370"/>
        <end position="1390"/>
    </location>
</feature>
<dbReference type="Gene3D" id="2.60.60.20">
    <property type="entry name" value="PLAT/LH2 domain"/>
    <property type="match status" value="1"/>
</dbReference>
<dbReference type="PROSITE" id="PS50221">
    <property type="entry name" value="GAIN_B"/>
    <property type="match status" value="1"/>
</dbReference>
<feature type="compositionally biased region" description="Basic and acidic residues" evidence="23">
    <location>
        <begin position="482"/>
        <end position="494"/>
    </location>
</feature>
<evidence type="ECO:0000256" key="15">
    <source>
        <dbReference type="ARBA" id="ARBA00023180"/>
    </source>
</evidence>
<evidence type="ECO:0000256" key="18">
    <source>
        <dbReference type="ARBA" id="ARBA00073386"/>
    </source>
</evidence>
<dbReference type="InterPro" id="IPR036028">
    <property type="entry name" value="SH3-like_dom_sf"/>
</dbReference>
<dbReference type="InterPro" id="IPR035498">
    <property type="entry name" value="Caskin1/2_SAM_2"/>
</dbReference>
<evidence type="ECO:0000256" key="14">
    <source>
        <dbReference type="ARBA" id="ARBA00023157"/>
    </source>
</evidence>
<dbReference type="InterPro" id="IPR000203">
    <property type="entry name" value="GPS"/>
</dbReference>
<dbReference type="InterPro" id="IPR032232">
    <property type="entry name" value="Caskin1-CID"/>
</dbReference>
<feature type="domain" description="PKD" evidence="27">
    <location>
        <begin position="3071"/>
        <end position="3157"/>
    </location>
</feature>
<dbReference type="PROSITE" id="PS50088">
    <property type="entry name" value="ANK_REPEAT"/>
    <property type="match status" value="6"/>
</dbReference>
<feature type="region of interest" description="Disordered" evidence="23">
    <location>
        <begin position="1041"/>
        <end position="1065"/>
    </location>
</feature>
<dbReference type="NCBIfam" id="TIGR00864">
    <property type="entry name" value="PCC"/>
    <property type="match status" value="1"/>
</dbReference>
<keyword evidence="5" id="KW-1003">Cell membrane</keyword>
<dbReference type="SMART" id="SM00326">
    <property type="entry name" value="SH3"/>
    <property type="match status" value="1"/>
</dbReference>
<feature type="domain" description="PKD" evidence="27">
    <location>
        <begin position="1654"/>
        <end position="1714"/>
    </location>
</feature>
<dbReference type="SUPFAM" id="SSF49299">
    <property type="entry name" value="PKD domain"/>
    <property type="match status" value="13"/>
</dbReference>
<feature type="domain" description="WSC" evidence="32">
    <location>
        <begin position="1532"/>
        <end position="1626"/>
    </location>
</feature>
<evidence type="ECO:0000256" key="3">
    <source>
        <dbReference type="ARBA" id="ARBA00007200"/>
    </source>
</evidence>
<evidence type="ECO:0000256" key="17">
    <source>
        <dbReference type="ARBA" id="ARBA00055074"/>
    </source>
</evidence>
<dbReference type="FunFam" id="2.30.30.40:FF:000062">
    <property type="entry name" value="caskin-2 isoform X1"/>
    <property type="match status" value="1"/>
</dbReference>
<dbReference type="FunFam" id="2.60.40.10:FF:001724">
    <property type="entry name" value="Polycystin 1, transient receptor potential channel-interacting"/>
    <property type="match status" value="1"/>
</dbReference>
<feature type="transmembrane region" description="Helical" evidence="24">
    <location>
        <begin position="5428"/>
        <end position="5447"/>
    </location>
</feature>
<feature type="transmembrane region" description="Helical" evidence="24">
    <location>
        <begin position="5328"/>
        <end position="5348"/>
    </location>
</feature>
<dbReference type="PROSITE" id="PS51212">
    <property type="entry name" value="WSC"/>
    <property type="match status" value="1"/>
</dbReference>
<feature type="compositionally biased region" description="Pro residues" evidence="23">
    <location>
        <begin position="1293"/>
        <end position="1308"/>
    </location>
</feature>
<dbReference type="PROSITE" id="PS50002">
    <property type="entry name" value="SH3"/>
    <property type="match status" value="1"/>
</dbReference>
<accession>A0AA41MWW2</accession>
<dbReference type="GO" id="GO:0005261">
    <property type="term" value="F:monoatomic cation channel activity"/>
    <property type="evidence" value="ECO:0007669"/>
    <property type="project" value="TreeGrafter"/>
</dbReference>
<evidence type="ECO:0000256" key="11">
    <source>
        <dbReference type="ARBA" id="ARBA00023043"/>
    </source>
</evidence>
<gene>
    <name evidence="33" type="ORF">SUZIE_153725</name>
</gene>
<feature type="domain" description="PKD" evidence="27">
    <location>
        <begin position="2586"/>
        <end position="2643"/>
    </location>
</feature>
<dbReference type="Pfam" id="PF12796">
    <property type="entry name" value="Ank_2"/>
    <property type="match status" value="2"/>
</dbReference>
<feature type="transmembrane region" description="Helical" evidence="24">
    <location>
        <begin position="4423"/>
        <end position="4442"/>
    </location>
</feature>
<evidence type="ECO:0000256" key="24">
    <source>
        <dbReference type="SAM" id="Phobius"/>
    </source>
</evidence>
<dbReference type="Gene3D" id="1.25.40.20">
    <property type="entry name" value="Ankyrin repeat-containing domain"/>
    <property type="match status" value="2"/>
</dbReference>
<dbReference type="GO" id="GO:0005886">
    <property type="term" value="C:plasma membrane"/>
    <property type="evidence" value="ECO:0007669"/>
    <property type="project" value="UniProtKB-SubCell"/>
</dbReference>
<evidence type="ECO:0000259" key="28">
    <source>
        <dbReference type="PROSITE" id="PS50095"/>
    </source>
</evidence>
<dbReference type="SUPFAM" id="SSF52058">
    <property type="entry name" value="L domain-like"/>
    <property type="match status" value="1"/>
</dbReference>
<keyword evidence="15" id="KW-0325">Glycoprotein</keyword>
<dbReference type="InterPro" id="IPR001660">
    <property type="entry name" value="SAM"/>
</dbReference>
<dbReference type="InterPro" id="IPR022409">
    <property type="entry name" value="PKD/Chitinase_dom"/>
</dbReference>
<feature type="transmembrane region" description="Helical" evidence="24">
    <location>
        <begin position="4628"/>
        <end position="4649"/>
    </location>
</feature>
<feature type="compositionally biased region" description="Low complexity" evidence="23">
    <location>
        <begin position="5609"/>
        <end position="5618"/>
    </location>
</feature>
<dbReference type="InterPro" id="IPR001024">
    <property type="entry name" value="PLAT/LH2_dom"/>
</dbReference>
<comment type="caution">
    <text evidence="33">The sequence shown here is derived from an EMBL/GenBank/DDBJ whole genome shotgun (WGS) entry which is preliminary data.</text>
</comment>
<dbReference type="SUPFAM" id="SSF48403">
    <property type="entry name" value="Ankyrin repeat"/>
    <property type="match status" value="1"/>
</dbReference>
<dbReference type="Gene3D" id="3.80.10.10">
    <property type="entry name" value="Ribonuclease Inhibitor"/>
    <property type="match status" value="1"/>
</dbReference>
<comment type="similarity">
    <text evidence="3">Belongs to the polycystin family.</text>
</comment>
<dbReference type="InterPro" id="IPR035497">
    <property type="entry name" value="Caskin1/2_SAM_1"/>
</dbReference>
<dbReference type="Pfam" id="PF20519">
    <property type="entry name" value="Polycystin_dom"/>
    <property type="match status" value="1"/>
</dbReference>
<proteinExistence type="inferred from homology"/>
<feature type="compositionally biased region" description="Pro residues" evidence="23">
    <location>
        <begin position="1217"/>
        <end position="1240"/>
    </location>
</feature>
<dbReference type="SUPFAM" id="SSF50044">
    <property type="entry name" value="SH3-domain"/>
    <property type="match status" value="1"/>
</dbReference>
<dbReference type="FunFam" id="1.25.40.20:FF:000042">
    <property type="entry name" value="caskin-2 isoform X2"/>
    <property type="match status" value="1"/>
</dbReference>
<dbReference type="CDD" id="cd12062">
    <property type="entry name" value="SH3_Caskin1"/>
    <property type="match status" value="1"/>
</dbReference>
<keyword evidence="9" id="KW-0677">Repeat</keyword>
<dbReference type="InterPro" id="IPR046791">
    <property type="entry name" value="Polycystin_dom"/>
</dbReference>
<dbReference type="PRINTS" id="PR01415">
    <property type="entry name" value="ANKYRIN"/>
</dbReference>
<dbReference type="Pfam" id="PF00059">
    <property type="entry name" value="Lectin_C"/>
    <property type="match status" value="1"/>
</dbReference>
<dbReference type="SMART" id="SM00454">
    <property type="entry name" value="SAM"/>
    <property type="match status" value="2"/>
</dbReference>
<dbReference type="InterPro" id="IPR001304">
    <property type="entry name" value="C-type_lectin-like"/>
</dbReference>
<feature type="repeat" description="ANK" evidence="20">
    <location>
        <begin position="234"/>
        <end position="266"/>
    </location>
</feature>
<dbReference type="Pfam" id="PF02010">
    <property type="entry name" value="REJ"/>
    <property type="match status" value="1"/>
</dbReference>
<feature type="repeat" description="ANK" evidence="20">
    <location>
        <begin position="48"/>
        <end position="80"/>
    </location>
</feature>
<dbReference type="PANTHER" id="PTHR46730">
    <property type="entry name" value="POLYCYSTIN-1"/>
    <property type="match status" value="1"/>
</dbReference>
<feature type="region of interest" description="Disordered" evidence="23">
    <location>
        <begin position="408"/>
        <end position="427"/>
    </location>
</feature>
<dbReference type="Pfam" id="PF16600">
    <property type="entry name" value="Caskin1-CID"/>
    <property type="match status" value="1"/>
</dbReference>
<dbReference type="InterPro" id="IPR002859">
    <property type="entry name" value="PKD/REJ-like"/>
</dbReference>
<feature type="transmembrane region" description="Helical" evidence="24">
    <location>
        <begin position="5374"/>
        <end position="5396"/>
    </location>
</feature>
<dbReference type="InterPro" id="IPR000483">
    <property type="entry name" value="Cys-rich_flank_reg_C"/>
</dbReference>
<dbReference type="Pfam" id="PF01477">
    <property type="entry name" value="PLAT"/>
    <property type="match status" value="1"/>
</dbReference>
<keyword evidence="14" id="KW-1015">Disulfide bond</keyword>
<dbReference type="FunFam" id="1.25.40.20:FF:000225">
    <property type="entry name" value="caskin-1 isoform X1"/>
    <property type="match status" value="1"/>
</dbReference>
<dbReference type="EMBL" id="JAATJV010367800">
    <property type="protein sequence ID" value="MBZ3879596.1"/>
    <property type="molecule type" value="Genomic_DNA"/>
</dbReference>
<keyword evidence="10 24" id="KW-1133">Transmembrane helix</keyword>
<dbReference type="CDD" id="cd00146">
    <property type="entry name" value="PKD"/>
    <property type="match status" value="12"/>
</dbReference>
<feature type="compositionally biased region" description="Pro residues" evidence="23">
    <location>
        <begin position="1325"/>
        <end position="1338"/>
    </location>
</feature>
<dbReference type="FunFam" id="1.10.150.50:FF:000028">
    <property type="entry name" value="caskin-2 isoform X2"/>
    <property type="match status" value="1"/>
</dbReference>
<dbReference type="Pfam" id="PF01463">
    <property type="entry name" value="LRRCT"/>
    <property type="match status" value="1"/>
</dbReference>
<dbReference type="Pfam" id="PF13855">
    <property type="entry name" value="LRR_8"/>
    <property type="match status" value="1"/>
</dbReference>
<dbReference type="PROSITE" id="PS51450">
    <property type="entry name" value="LRR"/>
    <property type="match status" value="1"/>
</dbReference>
<dbReference type="InterPro" id="IPR036392">
    <property type="entry name" value="PLAT/LH2_dom_sf"/>
</dbReference>
<dbReference type="SMART" id="SM00034">
    <property type="entry name" value="CLECT"/>
    <property type="match status" value="1"/>
</dbReference>
<feature type="domain" description="SAM" evidence="29">
    <location>
        <begin position="493"/>
        <end position="556"/>
    </location>
</feature>
<dbReference type="FunFam" id="2.60.40.10:FF:000825">
    <property type="entry name" value="Polycystin 1, transient receptor potential channel interacting"/>
    <property type="match status" value="2"/>
</dbReference>
<feature type="transmembrane region" description="Helical" evidence="24">
    <location>
        <begin position="4669"/>
        <end position="4691"/>
    </location>
</feature>
<feature type="region of interest" description="Disordered" evidence="23">
    <location>
        <begin position="1101"/>
        <end position="1399"/>
    </location>
</feature>
<feature type="repeat" description="ANK" evidence="20">
    <location>
        <begin position="128"/>
        <end position="160"/>
    </location>
</feature>
<dbReference type="FunFam" id="1.10.150.50:FF:000032">
    <property type="entry name" value="caskin-1 isoform X1"/>
    <property type="match status" value="1"/>
</dbReference>
<feature type="repeat" description="ANK" evidence="20">
    <location>
        <begin position="95"/>
        <end position="127"/>
    </location>
</feature>
<dbReference type="GO" id="GO:0006816">
    <property type="term" value="P:calcium ion transport"/>
    <property type="evidence" value="ECO:0007669"/>
    <property type="project" value="TreeGrafter"/>
</dbReference>
<feature type="domain" description="PKD" evidence="27">
    <location>
        <begin position="2837"/>
        <end position="2901"/>
    </location>
</feature>
<dbReference type="Pfam" id="PF00536">
    <property type="entry name" value="SAM_1"/>
    <property type="match status" value="2"/>
</dbReference>
<keyword evidence="8" id="KW-0732">Signal</keyword>
<dbReference type="CDD" id="cd09498">
    <property type="entry name" value="SAM_caskin1_2_repeat2"/>
    <property type="match status" value="1"/>
</dbReference>
<dbReference type="PROSITE" id="PS51111">
    <property type="entry name" value="REJ"/>
    <property type="match status" value="1"/>
</dbReference>
<feature type="domain" description="PKD" evidence="27">
    <location>
        <begin position="2308"/>
        <end position="2370"/>
    </location>
</feature>
<feature type="compositionally biased region" description="Pro residues" evidence="23">
    <location>
        <begin position="875"/>
        <end position="885"/>
    </location>
</feature>
<dbReference type="CDD" id="cd01752">
    <property type="entry name" value="PLAT_polycystin"/>
    <property type="match status" value="1"/>
</dbReference>
<evidence type="ECO:0000256" key="20">
    <source>
        <dbReference type="PROSITE-ProRule" id="PRU00023"/>
    </source>
</evidence>
<feature type="compositionally biased region" description="Low complexity" evidence="23">
    <location>
        <begin position="1309"/>
        <end position="1324"/>
    </location>
</feature>
<evidence type="ECO:0000256" key="10">
    <source>
        <dbReference type="ARBA" id="ARBA00022989"/>
    </source>
</evidence>
<dbReference type="InterPro" id="IPR032675">
    <property type="entry name" value="LRR_dom_sf"/>
</dbReference>
<dbReference type="InterPro" id="IPR016187">
    <property type="entry name" value="CTDL_fold"/>
</dbReference>
<feature type="compositionally biased region" description="Low complexity" evidence="23">
    <location>
        <begin position="5511"/>
        <end position="5540"/>
    </location>
</feature>
<dbReference type="Gene3D" id="2.60.40.10">
    <property type="entry name" value="Immunoglobulins"/>
    <property type="match status" value="9"/>
</dbReference>
<feature type="domain" description="PKD" evidence="27">
    <location>
        <begin position="2477"/>
        <end position="2565"/>
    </location>
</feature>
<dbReference type="Pfam" id="PF08016">
    <property type="entry name" value="PKD_channel"/>
    <property type="match status" value="1"/>
</dbReference>
<dbReference type="SMART" id="SM00308">
    <property type="entry name" value="LH2"/>
    <property type="match status" value="1"/>
</dbReference>
<dbReference type="InterPro" id="IPR035495">
    <property type="entry name" value="Caskin1_SH3"/>
</dbReference>
<evidence type="ECO:0000256" key="21">
    <source>
        <dbReference type="PROSITE-ProRule" id="PRU00152"/>
    </source>
</evidence>
<keyword evidence="16" id="KW-0966">Cell projection</keyword>
<evidence type="ECO:0000256" key="7">
    <source>
        <dbReference type="ARBA" id="ARBA00022692"/>
    </source>
</evidence>
<feature type="region of interest" description="Disordered" evidence="23">
    <location>
        <begin position="651"/>
        <end position="678"/>
    </location>
</feature>
<dbReference type="PROSITE" id="PS50095">
    <property type="entry name" value="PLAT"/>
    <property type="match status" value="1"/>
</dbReference>
<dbReference type="SMART" id="SM00369">
    <property type="entry name" value="LRR_TYP"/>
    <property type="match status" value="1"/>
</dbReference>
<dbReference type="FunFam" id="2.60.60.20:FF:000012">
    <property type="entry name" value="polycystin-1 isoform X2"/>
    <property type="match status" value="1"/>
</dbReference>
<feature type="domain" description="PKD" evidence="27">
    <location>
        <begin position="2923"/>
        <end position="2985"/>
    </location>
</feature>
<feature type="region of interest" description="Disordered" evidence="23">
    <location>
        <begin position="696"/>
        <end position="1027"/>
    </location>
</feature>
<feature type="transmembrane region" description="Helical" evidence="24">
    <location>
        <begin position="4931"/>
        <end position="4950"/>
    </location>
</feature>
<evidence type="ECO:0000256" key="4">
    <source>
        <dbReference type="ARBA" id="ARBA00022443"/>
    </source>
</evidence>
<dbReference type="Proteomes" id="UP001166674">
    <property type="component" value="Unassembled WGS sequence"/>
</dbReference>
<dbReference type="SMART" id="SM00248">
    <property type="entry name" value="ANK"/>
    <property type="match status" value="6"/>
</dbReference>
<evidence type="ECO:0000256" key="16">
    <source>
        <dbReference type="ARBA" id="ARBA00023273"/>
    </source>
</evidence>
<evidence type="ECO:0000256" key="2">
    <source>
        <dbReference type="ARBA" id="ARBA00004651"/>
    </source>
</evidence>
<feature type="domain" description="PKD" evidence="27">
    <location>
        <begin position="3423"/>
        <end position="3498"/>
    </location>
</feature>
<keyword evidence="13 24" id="KW-0472">Membrane</keyword>
<dbReference type="InterPro" id="IPR057244">
    <property type="entry name" value="GAIN_B"/>
</dbReference>
<feature type="domain" description="PLAT" evidence="28">
    <location>
        <begin position="4465"/>
        <end position="4580"/>
    </location>
</feature>
<dbReference type="Gene3D" id="1.10.150.50">
    <property type="entry name" value="Transcription Factor, Ets-1"/>
    <property type="match status" value="2"/>
</dbReference>
<evidence type="ECO:0000259" key="25">
    <source>
        <dbReference type="PROSITE" id="PS50002"/>
    </source>
</evidence>
<dbReference type="SMART" id="SM00303">
    <property type="entry name" value="GPS"/>
    <property type="match status" value="1"/>
</dbReference>
<dbReference type="CDD" id="cd09497">
    <property type="entry name" value="SAM_caskin1_2_repeat1"/>
    <property type="match status" value="1"/>
</dbReference>
<feature type="region of interest" description="Disordered" evidence="23">
    <location>
        <begin position="5592"/>
        <end position="5649"/>
    </location>
</feature>